<dbReference type="InterPro" id="IPR002657">
    <property type="entry name" value="BilAc:Na_symport/Acr3"/>
</dbReference>
<dbReference type="Gene3D" id="1.20.1530.20">
    <property type="match status" value="1"/>
</dbReference>
<keyword evidence="5 8" id="KW-1133">Transmembrane helix</keyword>
<dbReference type="EnsemblMetazoa" id="G20225.4">
    <property type="protein sequence ID" value="G20225.4:cds"/>
    <property type="gene ID" value="G20225"/>
</dbReference>
<keyword evidence="3 8" id="KW-0812">Transmembrane</keyword>
<feature type="transmembrane region" description="Helical" evidence="8">
    <location>
        <begin position="178"/>
        <end position="199"/>
    </location>
</feature>
<dbReference type="GO" id="GO:0015293">
    <property type="term" value="F:symporter activity"/>
    <property type="evidence" value="ECO:0007669"/>
    <property type="project" value="UniProtKB-KW"/>
</dbReference>
<evidence type="ECO:0000256" key="8">
    <source>
        <dbReference type="SAM" id="Phobius"/>
    </source>
</evidence>
<dbReference type="EnsemblMetazoa" id="G20225.3">
    <property type="protein sequence ID" value="G20225.3:cds"/>
    <property type="gene ID" value="G20225"/>
</dbReference>
<feature type="transmembrane region" description="Helical" evidence="8">
    <location>
        <begin position="275"/>
        <end position="294"/>
    </location>
</feature>
<feature type="transmembrane region" description="Helical" evidence="8">
    <location>
        <begin position="399"/>
        <end position="419"/>
    </location>
</feature>
<feature type="region of interest" description="Disordered" evidence="7">
    <location>
        <begin position="456"/>
        <end position="479"/>
    </location>
</feature>
<dbReference type="PANTHER" id="PTHR10361:SF28">
    <property type="entry name" value="P3 PROTEIN-RELATED"/>
    <property type="match status" value="1"/>
</dbReference>
<feature type="transmembrane region" description="Helical" evidence="8">
    <location>
        <begin position="336"/>
        <end position="359"/>
    </location>
</feature>
<evidence type="ECO:0000313" key="10">
    <source>
        <dbReference type="EnsemblMetazoa" id="G20225.3:cds"/>
    </source>
</evidence>
<comment type="similarity">
    <text evidence="2">Belongs to the bile acid:sodium symporter (BASS) (TC 2.A.28) family.</text>
</comment>
<evidence type="ECO:0000256" key="3">
    <source>
        <dbReference type="ARBA" id="ARBA00022692"/>
    </source>
</evidence>
<feature type="transmembrane region" description="Helical" evidence="8">
    <location>
        <begin position="205"/>
        <end position="228"/>
    </location>
</feature>
<dbReference type="InterPro" id="IPR004710">
    <property type="entry name" value="Bilac:Na_transpt"/>
</dbReference>
<dbReference type="PANTHER" id="PTHR10361">
    <property type="entry name" value="SODIUM-BILE ACID COTRANSPORTER"/>
    <property type="match status" value="1"/>
</dbReference>
<feature type="compositionally biased region" description="Basic and acidic residues" evidence="7">
    <location>
        <begin position="462"/>
        <end position="479"/>
    </location>
</feature>
<protein>
    <recommendedName>
        <fullName evidence="12">Ileal sodium/bile acid cotransporter</fullName>
    </recommendedName>
</protein>
<keyword evidence="11" id="KW-1185">Reference proteome</keyword>
<dbReference type="Proteomes" id="UP000005408">
    <property type="component" value="Unassembled WGS sequence"/>
</dbReference>
<feature type="chain" id="PRO_5042431100" description="Ileal sodium/bile acid cotransporter" evidence="9">
    <location>
        <begin position="20"/>
        <end position="479"/>
    </location>
</feature>
<keyword evidence="9" id="KW-0732">Signal</keyword>
<evidence type="ECO:0000256" key="7">
    <source>
        <dbReference type="SAM" id="MobiDB-lite"/>
    </source>
</evidence>
<evidence type="ECO:0000313" key="11">
    <source>
        <dbReference type="Proteomes" id="UP000005408"/>
    </source>
</evidence>
<feature type="transmembrane region" description="Helical" evidence="8">
    <location>
        <begin position="306"/>
        <end position="330"/>
    </location>
</feature>
<feature type="transmembrane region" description="Helical" evidence="8">
    <location>
        <begin position="139"/>
        <end position="157"/>
    </location>
</feature>
<proteinExistence type="inferred from homology"/>
<evidence type="ECO:0000256" key="4">
    <source>
        <dbReference type="ARBA" id="ARBA00022847"/>
    </source>
</evidence>
<evidence type="ECO:0000256" key="2">
    <source>
        <dbReference type="ARBA" id="ARBA00006528"/>
    </source>
</evidence>
<dbReference type="InterPro" id="IPR038770">
    <property type="entry name" value="Na+/solute_symporter_sf"/>
</dbReference>
<evidence type="ECO:0000256" key="5">
    <source>
        <dbReference type="ARBA" id="ARBA00022989"/>
    </source>
</evidence>
<dbReference type="OrthoDB" id="203097at2759"/>
<feature type="transmembrane region" description="Helical" evidence="8">
    <location>
        <begin position="366"/>
        <end position="387"/>
    </location>
</feature>
<keyword evidence="4" id="KW-0769">Symport</keyword>
<dbReference type="EnsemblMetazoa" id="G20225.5">
    <property type="protein sequence ID" value="G20225.5:cds"/>
    <property type="gene ID" value="G20225"/>
</dbReference>
<keyword evidence="6 8" id="KW-0472">Membrane</keyword>
<feature type="transmembrane region" description="Helical" evidence="8">
    <location>
        <begin position="240"/>
        <end position="263"/>
    </location>
</feature>
<organism evidence="10 11">
    <name type="scientific">Magallana gigas</name>
    <name type="common">Pacific oyster</name>
    <name type="synonym">Crassostrea gigas</name>
    <dbReference type="NCBI Taxonomy" id="29159"/>
    <lineage>
        <taxon>Eukaryota</taxon>
        <taxon>Metazoa</taxon>
        <taxon>Spiralia</taxon>
        <taxon>Lophotrochozoa</taxon>
        <taxon>Mollusca</taxon>
        <taxon>Bivalvia</taxon>
        <taxon>Autobranchia</taxon>
        <taxon>Pteriomorphia</taxon>
        <taxon>Ostreida</taxon>
        <taxon>Ostreoidea</taxon>
        <taxon>Ostreidae</taxon>
        <taxon>Magallana</taxon>
    </lineage>
</organism>
<sequence length="479" mass="52480">MEMLRTLASLFFCVYFVHSSPFESWIGARMEITENEVKTVTFNFTETDRPVKIIVRSSDTFIFSVIEGSRHNITNGESGNFSAYIRGEFLGRAEVHVFVNKLFKGTQLSNAIQGASDNESWYITENPVDVVVKRAESPLSTVFTSIVIVLVCLANIAMGCKTDLKEVKRTLKRPVAPITGLVSQFTLMPLISLGVGYFLGLDAALWFGFFAMGSSPGGAASNIYCYLLDGDVSLSVTMTFISTLASLALIPAWIYSVGINVIYKDIEISIPFVNIITSLVGLIIPVGIGILIQIKKPNWARFIEKLVRPITVLFIILVFTIGVYANLYVFELLTPLTLLAGALIPYCGFAFGALVAFITKHDRQRILTIAIETGIQNTGISIVMLQLSLPTPDSDIGMVAPIVCSIFTPIPMVIAITAYEIKKRCFKKKEVATGEKLKGLDGGEKSEKLGVEGLSYQPVSEKGSDSETETCKKHEKKGN</sequence>
<evidence type="ECO:0000256" key="9">
    <source>
        <dbReference type="SAM" id="SignalP"/>
    </source>
</evidence>
<name>A0A8W8JNJ1_MAGGI</name>
<dbReference type="Pfam" id="PF01758">
    <property type="entry name" value="SBF"/>
    <property type="match status" value="1"/>
</dbReference>
<keyword evidence="4" id="KW-0813">Transport</keyword>
<dbReference type="EnsemblMetazoa" id="G20225.2">
    <property type="protein sequence ID" value="G20225.2:cds"/>
    <property type="gene ID" value="G20225"/>
</dbReference>
<dbReference type="AlphaFoldDB" id="A0A8W8JNJ1"/>
<feature type="signal peptide" evidence="9">
    <location>
        <begin position="1"/>
        <end position="19"/>
    </location>
</feature>
<accession>A0A8W8JNJ1</accession>
<dbReference type="EnsemblMetazoa" id="G20225.6">
    <property type="protein sequence ID" value="G20225.6:cds"/>
    <property type="gene ID" value="G20225"/>
</dbReference>
<evidence type="ECO:0000256" key="6">
    <source>
        <dbReference type="ARBA" id="ARBA00023136"/>
    </source>
</evidence>
<comment type="subcellular location">
    <subcellularLocation>
        <location evidence="1">Membrane</location>
        <topology evidence="1">Multi-pass membrane protein</topology>
    </subcellularLocation>
</comment>
<reference evidence="10" key="1">
    <citation type="submission" date="2022-08" db="UniProtKB">
        <authorList>
            <consortium name="EnsemblMetazoa"/>
        </authorList>
    </citation>
    <scope>IDENTIFICATION</scope>
    <source>
        <strain evidence="10">05x7-T-G4-1.051#20</strain>
    </source>
</reference>
<evidence type="ECO:0000256" key="1">
    <source>
        <dbReference type="ARBA" id="ARBA00004141"/>
    </source>
</evidence>
<dbReference type="EnsemblMetazoa" id="G20225.7">
    <property type="protein sequence ID" value="G20225.7:cds"/>
    <property type="gene ID" value="G20225"/>
</dbReference>
<dbReference type="GO" id="GO:0016020">
    <property type="term" value="C:membrane"/>
    <property type="evidence" value="ECO:0007669"/>
    <property type="project" value="UniProtKB-SubCell"/>
</dbReference>
<evidence type="ECO:0008006" key="12">
    <source>
        <dbReference type="Google" id="ProtNLM"/>
    </source>
</evidence>